<dbReference type="Pfam" id="PF00096">
    <property type="entry name" value="zf-C2H2"/>
    <property type="match status" value="1"/>
</dbReference>
<evidence type="ECO:0000256" key="8">
    <source>
        <dbReference type="SAM" id="MobiDB-lite"/>
    </source>
</evidence>
<keyword evidence="3" id="KW-0677">Repeat</keyword>
<dbReference type="FunFam" id="3.30.160.60:FF:000446">
    <property type="entry name" value="Zinc finger protein"/>
    <property type="match status" value="1"/>
</dbReference>
<keyword evidence="11" id="KW-1185">Reference proteome</keyword>
<dbReference type="GO" id="GO:0008270">
    <property type="term" value="F:zinc ion binding"/>
    <property type="evidence" value="ECO:0007669"/>
    <property type="project" value="UniProtKB-KW"/>
</dbReference>
<feature type="compositionally biased region" description="Polar residues" evidence="8">
    <location>
        <begin position="109"/>
        <end position="118"/>
    </location>
</feature>
<evidence type="ECO:0000256" key="2">
    <source>
        <dbReference type="ARBA" id="ARBA00022723"/>
    </source>
</evidence>
<dbReference type="FunFam" id="3.30.160.60:FF:000072">
    <property type="entry name" value="zinc finger protein 143 isoform X1"/>
    <property type="match status" value="1"/>
</dbReference>
<dbReference type="Gene3D" id="3.30.160.60">
    <property type="entry name" value="Classic Zinc Finger"/>
    <property type="match status" value="2"/>
</dbReference>
<dbReference type="PANTHER" id="PTHR40626">
    <property type="entry name" value="MIP31509P"/>
    <property type="match status" value="1"/>
</dbReference>
<dbReference type="GO" id="GO:0000785">
    <property type="term" value="C:chromatin"/>
    <property type="evidence" value="ECO:0007669"/>
    <property type="project" value="TreeGrafter"/>
</dbReference>
<keyword evidence="5" id="KW-0862">Zinc</keyword>
<dbReference type="GO" id="GO:0005634">
    <property type="term" value="C:nucleus"/>
    <property type="evidence" value="ECO:0007669"/>
    <property type="project" value="UniProtKB-SubCell"/>
</dbReference>
<evidence type="ECO:0000256" key="1">
    <source>
        <dbReference type="ARBA" id="ARBA00004123"/>
    </source>
</evidence>
<organism evidence="10 11">
    <name type="scientific">Microdochium trichocladiopsis</name>
    <dbReference type="NCBI Taxonomy" id="1682393"/>
    <lineage>
        <taxon>Eukaryota</taxon>
        <taxon>Fungi</taxon>
        <taxon>Dikarya</taxon>
        <taxon>Ascomycota</taxon>
        <taxon>Pezizomycotina</taxon>
        <taxon>Sordariomycetes</taxon>
        <taxon>Xylariomycetidae</taxon>
        <taxon>Xylariales</taxon>
        <taxon>Microdochiaceae</taxon>
        <taxon>Microdochium</taxon>
    </lineage>
</organism>
<dbReference type="SUPFAM" id="SSF57667">
    <property type="entry name" value="beta-beta-alpha zinc fingers"/>
    <property type="match status" value="1"/>
</dbReference>
<accession>A0A9P8YJ43</accession>
<evidence type="ECO:0000256" key="7">
    <source>
        <dbReference type="PROSITE-ProRule" id="PRU00042"/>
    </source>
</evidence>
<evidence type="ECO:0000256" key="3">
    <source>
        <dbReference type="ARBA" id="ARBA00022737"/>
    </source>
</evidence>
<evidence type="ECO:0000256" key="4">
    <source>
        <dbReference type="ARBA" id="ARBA00022771"/>
    </source>
</evidence>
<dbReference type="Proteomes" id="UP000756346">
    <property type="component" value="Unassembled WGS sequence"/>
</dbReference>
<dbReference type="InterPro" id="IPR051059">
    <property type="entry name" value="VerF-like"/>
</dbReference>
<feature type="compositionally biased region" description="Basic and acidic residues" evidence="8">
    <location>
        <begin position="17"/>
        <end position="31"/>
    </location>
</feature>
<feature type="compositionally biased region" description="Polar residues" evidence="8">
    <location>
        <begin position="71"/>
        <end position="93"/>
    </location>
</feature>
<dbReference type="InterPro" id="IPR036236">
    <property type="entry name" value="Znf_C2H2_sf"/>
</dbReference>
<feature type="region of interest" description="Disordered" evidence="8">
    <location>
        <begin position="1"/>
        <end position="31"/>
    </location>
</feature>
<feature type="domain" description="C2H2-type" evidence="9">
    <location>
        <begin position="20"/>
        <end position="47"/>
    </location>
</feature>
<feature type="compositionally biased region" description="Basic residues" evidence="8">
    <location>
        <begin position="1"/>
        <end position="12"/>
    </location>
</feature>
<dbReference type="GO" id="GO:0000978">
    <property type="term" value="F:RNA polymerase II cis-regulatory region sequence-specific DNA binding"/>
    <property type="evidence" value="ECO:0007669"/>
    <property type="project" value="InterPro"/>
</dbReference>
<evidence type="ECO:0000259" key="9">
    <source>
        <dbReference type="PROSITE" id="PS50157"/>
    </source>
</evidence>
<evidence type="ECO:0000313" key="11">
    <source>
        <dbReference type="Proteomes" id="UP000756346"/>
    </source>
</evidence>
<dbReference type="EMBL" id="JAGTJQ010000001">
    <property type="protein sequence ID" value="KAH7039969.1"/>
    <property type="molecule type" value="Genomic_DNA"/>
</dbReference>
<dbReference type="InterPro" id="IPR013087">
    <property type="entry name" value="Znf_C2H2_type"/>
</dbReference>
<keyword evidence="2" id="KW-0479">Metal-binding</keyword>
<evidence type="ECO:0000256" key="6">
    <source>
        <dbReference type="ARBA" id="ARBA00023242"/>
    </source>
</evidence>
<comment type="caution">
    <text evidence="10">The sequence shown here is derived from an EMBL/GenBank/DDBJ whole genome shotgun (WGS) entry which is preliminary data.</text>
</comment>
<keyword evidence="6" id="KW-0539">Nucleus</keyword>
<evidence type="ECO:0000256" key="5">
    <source>
        <dbReference type="ARBA" id="ARBA00022833"/>
    </source>
</evidence>
<keyword evidence="4 7" id="KW-0863">Zinc-finger</keyword>
<dbReference type="PANTHER" id="PTHR40626:SF10">
    <property type="entry name" value="C2H2-TYPE DOMAIN-CONTAINING PROTEIN"/>
    <property type="match status" value="1"/>
</dbReference>
<name>A0A9P8YJ43_9PEZI</name>
<dbReference type="OrthoDB" id="654211at2759"/>
<feature type="region of interest" description="Disordered" evidence="8">
    <location>
        <begin position="71"/>
        <end position="135"/>
    </location>
</feature>
<dbReference type="GeneID" id="70191308"/>
<dbReference type="AlphaFoldDB" id="A0A9P8YJ43"/>
<dbReference type="RefSeq" id="XP_046018024.1">
    <property type="nucleotide sequence ID" value="XM_046161762.1"/>
</dbReference>
<evidence type="ECO:0000313" key="10">
    <source>
        <dbReference type="EMBL" id="KAH7039969.1"/>
    </source>
</evidence>
<reference evidence="10" key="1">
    <citation type="journal article" date="2021" name="Nat. Commun.">
        <title>Genetic determinants of endophytism in the Arabidopsis root mycobiome.</title>
        <authorList>
            <person name="Mesny F."/>
            <person name="Miyauchi S."/>
            <person name="Thiergart T."/>
            <person name="Pickel B."/>
            <person name="Atanasova L."/>
            <person name="Karlsson M."/>
            <person name="Huettel B."/>
            <person name="Barry K.W."/>
            <person name="Haridas S."/>
            <person name="Chen C."/>
            <person name="Bauer D."/>
            <person name="Andreopoulos W."/>
            <person name="Pangilinan J."/>
            <person name="LaButti K."/>
            <person name="Riley R."/>
            <person name="Lipzen A."/>
            <person name="Clum A."/>
            <person name="Drula E."/>
            <person name="Henrissat B."/>
            <person name="Kohler A."/>
            <person name="Grigoriev I.V."/>
            <person name="Martin F.M."/>
            <person name="Hacquard S."/>
        </authorList>
    </citation>
    <scope>NUCLEOTIDE SEQUENCE</scope>
    <source>
        <strain evidence="10">MPI-CAGE-CH-0230</strain>
    </source>
</reference>
<proteinExistence type="predicted"/>
<protein>
    <recommendedName>
        <fullName evidence="9">C2H2-type domain-containing protein</fullName>
    </recommendedName>
</protein>
<sequence>MDPNQARRRRRVGSTDSQKRECPHCGREFKRSEHLERHVRTHTKEKPYICHCGSAFSRRDLLTRHARIVHQNASQSPEDANNADEAQSQSSSDHPLMPAGNFIPHADHSGTQWPQSPQYADHTTAHPQDMHMAPGSMAYTYPQHMQASEYDTGSHVGGFEQFRDFVTTVDSGNVHAPWYPDFYDPGTMVDPALQGPHIPEVSSPYVQTGTVYHGLQYS</sequence>
<comment type="subcellular location">
    <subcellularLocation>
        <location evidence="1">Nucleus</location>
    </subcellularLocation>
</comment>
<gene>
    <name evidence="10" type="ORF">B0I36DRAFT_4039</name>
</gene>
<dbReference type="GO" id="GO:0000981">
    <property type="term" value="F:DNA-binding transcription factor activity, RNA polymerase II-specific"/>
    <property type="evidence" value="ECO:0007669"/>
    <property type="project" value="InterPro"/>
</dbReference>
<dbReference type="PROSITE" id="PS50157">
    <property type="entry name" value="ZINC_FINGER_C2H2_2"/>
    <property type="match status" value="2"/>
</dbReference>
<dbReference type="SMART" id="SM00355">
    <property type="entry name" value="ZnF_C2H2"/>
    <property type="match status" value="2"/>
</dbReference>
<dbReference type="PROSITE" id="PS00028">
    <property type="entry name" value="ZINC_FINGER_C2H2_1"/>
    <property type="match status" value="1"/>
</dbReference>
<feature type="domain" description="C2H2-type" evidence="9">
    <location>
        <begin position="48"/>
        <end position="75"/>
    </location>
</feature>